<dbReference type="InterPro" id="IPR003367">
    <property type="entry name" value="Thrombospondin_3-like_rpt"/>
</dbReference>
<dbReference type="SUPFAM" id="SSF103647">
    <property type="entry name" value="TSP type-3 repeat"/>
    <property type="match status" value="3"/>
</dbReference>
<feature type="domain" description="PKD/Chitinase" evidence="3">
    <location>
        <begin position="50"/>
        <end position="127"/>
    </location>
</feature>
<evidence type="ECO:0000256" key="1">
    <source>
        <dbReference type="ARBA" id="ARBA00022729"/>
    </source>
</evidence>
<dbReference type="SMART" id="SM00089">
    <property type="entry name" value="PKD"/>
    <property type="match status" value="2"/>
</dbReference>
<dbReference type="EMBL" id="OJIN01000213">
    <property type="protein sequence ID" value="SPD75628.1"/>
    <property type="molecule type" value="Genomic_DNA"/>
</dbReference>
<dbReference type="InterPro" id="IPR028974">
    <property type="entry name" value="TSP_type-3_rpt"/>
</dbReference>
<dbReference type="PANTHER" id="PTHR10199">
    <property type="entry name" value="THROMBOSPONDIN"/>
    <property type="match status" value="1"/>
</dbReference>
<dbReference type="GO" id="GO:0016020">
    <property type="term" value="C:membrane"/>
    <property type="evidence" value="ECO:0007669"/>
    <property type="project" value="InterPro"/>
</dbReference>
<proteinExistence type="predicted"/>
<dbReference type="Pfam" id="PF05345">
    <property type="entry name" value="He_PIG"/>
    <property type="match status" value="1"/>
</dbReference>
<dbReference type="GO" id="GO:0007155">
    <property type="term" value="P:cell adhesion"/>
    <property type="evidence" value="ECO:0007669"/>
    <property type="project" value="InterPro"/>
</dbReference>
<dbReference type="InterPro" id="IPR022409">
    <property type="entry name" value="PKD/Chitinase_dom"/>
</dbReference>
<keyword evidence="1" id="KW-0732">Signal</keyword>
<dbReference type="GO" id="GO:0005509">
    <property type="term" value="F:calcium ion binding"/>
    <property type="evidence" value="ECO:0007669"/>
    <property type="project" value="InterPro"/>
</dbReference>
<keyword evidence="2" id="KW-0106">Calcium</keyword>
<accession>A0A445N1Q2</accession>
<dbReference type="InterPro" id="IPR015919">
    <property type="entry name" value="Cadherin-like_sf"/>
</dbReference>
<gene>
    <name evidence="4" type="ORF">PITCH_A690006</name>
</gene>
<dbReference type="Gene3D" id="4.10.1080.10">
    <property type="entry name" value="TSP type-3 repeat"/>
    <property type="match status" value="2"/>
</dbReference>
<evidence type="ECO:0000256" key="2">
    <source>
        <dbReference type="ARBA" id="ARBA00022837"/>
    </source>
</evidence>
<dbReference type="SUPFAM" id="SSF49313">
    <property type="entry name" value="Cadherin-like"/>
    <property type="match status" value="1"/>
</dbReference>
<dbReference type="InterPro" id="IPR035986">
    <property type="entry name" value="PKD_dom_sf"/>
</dbReference>
<dbReference type="Pfam" id="PF02412">
    <property type="entry name" value="TSP_3"/>
    <property type="match status" value="4"/>
</dbReference>
<protein>
    <recommendedName>
        <fullName evidence="3">PKD/Chitinase domain-containing protein</fullName>
    </recommendedName>
</protein>
<feature type="domain" description="PKD/Chitinase" evidence="3">
    <location>
        <begin position="220"/>
        <end position="307"/>
    </location>
</feature>
<reference evidence="4" key="1">
    <citation type="submission" date="2018-01" db="EMBL/GenBank/DDBJ databases">
        <authorList>
            <person name="Regsiter A."/>
            <person name="William W."/>
        </authorList>
    </citation>
    <scope>NUCLEOTIDE SEQUENCE</scope>
    <source>
        <strain evidence="4">TRIP AH-1</strain>
    </source>
</reference>
<dbReference type="Gene3D" id="2.60.40.10">
    <property type="entry name" value="Immunoglobulins"/>
    <property type="match status" value="3"/>
</dbReference>
<dbReference type="InterPro" id="IPR013783">
    <property type="entry name" value="Ig-like_fold"/>
</dbReference>
<sequence>MSLRNVSFGSARKVLFLLLVMVCLSLLHLNMLSYGVARAAEPVADAGQYNLIVKDNPISGAVVLNGSGSFDNDGDPMNYHWYGAFPTSTGLNPSVDIPEGTYTVSLAVDDGSYISQVDTTTITVNPGFSIAARCKPGKVQLTWTHIAGTERYDIYRSTESDPTNFVKIAETTSTYSTYLDEPVANEVTYLYVVGAVSQGIWQYSNVTSSHPTALRVIANYAPAIYSKPITTATTGIIYNYDVNATDPNGNALTYSLSTTHSGMGIDQTTGLITWTPQETGSYDVITEVSDGKGGTDTQSFTIIVEPISLDNCPDDPDKINAGICGCGIADIDTDADGIADCLDQCPNDANKTEPGACGCGNSDIDTDGDGPPDCIDGCPSDGNKTSPGACGCGLSDTDSDGDGTSDCLDNCPNDPNKTAPGDCGCGETDIDTDGDGAPDCMDACPSDPNKIDPGACGCGVSDIDSDGDGVPDCSDGCPDDPNKLTQGACGCRVTDADSDGDGTPDCNDGCPSDGNKVEPGACGCGKADTDTDGDGVPDCNDSCPEDPNKAAPGACGCGVADTDSDNDGVPDCMDACPNTPSGEAVDGDGCSSSQRTSKVIGPEGGVVEVTDPNNPVYGLAIHFSENTVSEFITVTISGSVNLIV</sequence>
<organism evidence="4">
    <name type="scientific">uncultured Desulfobacterium sp</name>
    <dbReference type="NCBI Taxonomy" id="201089"/>
    <lineage>
        <taxon>Bacteria</taxon>
        <taxon>Pseudomonadati</taxon>
        <taxon>Thermodesulfobacteriota</taxon>
        <taxon>Desulfobacteria</taxon>
        <taxon>Desulfobacterales</taxon>
        <taxon>Desulfobacteriaceae</taxon>
        <taxon>Desulfobacterium</taxon>
        <taxon>environmental samples</taxon>
    </lineage>
</organism>
<dbReference type="SUPFAM" id="SSF49299">
    <property type="entry name" value="PKD domain"/>
    <property type="match status" value="1"/>
</dbReference>
<evidence type="ECO:0000259" key="3">
    <source>
        <dbReference type="SMART" id="SM00089"/>
    </source>
</evidence>
<name>A0A445N1Q2_9BACT</name>
<dbReference type="CDD" id="cd00146">
    <property type="entry name" value="PKD"/>
    <property type="match status" value="1"/>
</dbReference>
<dbReference type="PANTHER" id="PTHR10199:SF119">
    <property type="entry name" value="RE20510P"/>
    <property type="match status" value="1"/>
</dbReference>
<dbReference type="AlphaFoldDB" id="A0A445N1Q2"/>
<evidence type="ECO:0000313" key="4">
    <source>
        <dbReference type="EMBL" id="SPD75628.1"/>
    </source>
</evidence>